<comment type="caution">
    <text evidence="4">The sequence shown here is derived from an EMBL/GenBank/DDBJ whole genome shotgun (WGS) entry which is preliminary data.</text>
</comment>
<dbReference type="PANTHER" id="PTHR48080">
    <property type="entry name" value="D-GALACTONATE DEHYDRATASE-RELATED"/>
    <property type="match status" value="1"/>
</dbReference>
<proteinExistence type="predicted"/>
<evidence type="ECO:0000259" key="3">
    <source>
        <dbReference type="SMART" id="SM00922"/>
    </source>
</evidence>
<dbReference type="Gene3D" id="3.30.390.10">
    <property type="entry name" value="Enolase-like, N-terminal domain"/>
    <property type="match status" value="1"/>
</dbReference>
<dbReference type="Proteomes" id="UP000178606">
    <property type="component" value="Unassembled WGS sequence"/>
</dbReference>
<dbReference type="Pfam" id="PF02746">
    <property type="entry name" value="MR_MLE_N"/>
    <property type="match status" value="1"/>
</dbReference>
<dbReference type="CDD" id="cd03316">
    <property type="entry name" value="MR_like"/>
    <property type="match status" value="1"/>
</dbReference>
<name>A0A1F6C231_HANXR</name>
<evidence type="ECO:0000313" key="5">
    <source>
        <dbReference type="Proteomes" id="UP000178606"/>
    </source>
</evidence>
<dbReference type="SFLD" id="SFLDS00001">
    <property type="entry name" value="Enolase"/>
    <property type="match status" value="1"/>
</dbReference>
<feature type="region of interest" description="Disordered" evidence="2">
    <location>
        <begin position="403"/>
        <end position="422"/>
    </location>
</feature>
<feature type="domain" description="Mandelate racemase/muconate lactonizing enzyme C-terminal" evidence="3">
    <location>
        <begin position="140"/>
        <end position="270"/>
    </location>
</feature>
<dbReference type="EMBL" id="MFKF01000441">
    <property type="protein sequence ID" value="OGG43221.1"/>
    <property type="molecule type" value="Genomic_DNA"/>
</dbReference>
<evidence type="ECO:0000313" key="4">
    <source>
        <dbReference type="EMBL" id="OGG43221.1"/>
    </source>
</evidence>
<sequence length="422" mass="46570">MEIPVTTEPINTHSRPSQLKITDLRVATVVGLPMRCALIRIDTNQGIYGLGEVRDGASEGYALMLKSRLLGENPCDVDRLFRKIKQFGHHARQGGGVCAVEMALMDLAGKAYGVPAYQLAGGKFRDQIRCYCDTPSTPDPKEMERRLKARVEMGFSFLKMDVGIQLCRGIPGTVSAPSGMLETRTVMHPFTGIQLTDRGVEVLTDYVAAVREGVGYEIPIAADHFGHIGVESCIKLARALDRHSLAWLEDMIPWQFTDQYVRLSESCETPICTGEDTYLKEGFRSLFERRAIAVAHPDPATSGGILETKKIGDLAQEHGVAMALHMAGSPILAMASVHIAAATENFMVLENHSVDVPWWNDLVTGLPSPIIQKGYIRVPEAPGLGIDLNEEVVRAHLDPKRPGYFEPTPEWDEARSHDRLWS</sequence>
<dbReference type="Gene3D" id="3.20.20.120">
    <property type="entry name" value="Enolase-like C-terminal domain"/>
    <property type="match status" value="1"/>
</dbReference>
<dbReference type="SUPFAM" id="SSF54826">
    <property type="entry name" value="Enolase N-terminal domain-like"/>
    <property type="match status" value="1"/>
</dbReference>
<gene>
    <name evidence="4" type="ORF">A3F84_21535</name>
</gene>
<dbReference type="InterPro" id="IPR013342">
    <property type="entry name" value="Mandelate_racemase_C"/>
</dbReference>
<dbReference type="SMART" id="SM00922">
    <property type="entry name" value="MR_MLE"/>
    <property type="match status" value="1"/>
</dbReference>
<reference evidence="4 5" key="1">
    <citation type="journal article" date="2016" name="Nat. Commun.">
        <title>Thousands of microbial genomes shed light on interconnected biogeochemical processes in an aquifer system.</title>
        <authorList>
            <person name="Anantharaman K."/>
            <person name="Brown C.T."/>
            <person name="Hug L.A."/>
            <person name="Sharon I."/>
            <person name="Castelle C.J."/>
            <person name="Probst A.J."/>
            <person name="Thomas B.C."/>
            <person name="Singh A."/>
            <person name="Wilkins M.J."/>
            <person name="Karaoz U."/>
            <person name="Brodie E.L."/>
            <person name="Williams K.H."/>
            <person name="Hubbard S.S."/>
            <person name="Banfield J.F."/>
        </authorList>
    </citation>
    <scope>NUCLEOTIDE SEQUENCE [LARGE SCALE GENOMIC DNA]</scope>
    <source>
        <strain evidence="5">RIFCSPLOWO2_12_FULL_64_10</strain>
    </source>
</reference>
<evidence type="ECO:0000256" key="1">
    <source>
        <dbReference type="ARBA" id="ARBA00023239"/>
    </source>
</evidence>
<dbReference type="GO" id="GO:0016829">
    <property type="term" value="F:lyase activity"/>
    <property type="evidence" value="ECO:0007669"/>
    <property type="project" value="UniProtKB-KW"/>
</dbReference>
<keyword evidence="1" id="KW-0456">Lyase</keyword>
<dbReference type="InterPro" id="IPR034593">
    <property type="entry name" value="DgoD-like"/>
</dbReference>
<accession>A0A1F6C231</accession>
<dbReference type="Pfam" id="PF13378">
    <property type="entry name" value="MR_MLE_C"/>
    <property type="match status" value="1"/>
</dbReference>
<dbReference type="InterPro" id="IPR029017">
    <property type="entry name" value="Enolase-like_N"/>
</dbReference>
<dbReference type="InterPro" id="IPR036849">
    <property type="entry name" value="Enolase-like_C_sf"/>
</dbReference>
<evidence type="ECO:0000256" key="2">
    <source>
        <dbReference type="SAM" id="MobiDB-lite"/>
    </source>
</evidence>
<dbReference type="AlphaFoldDB" id="A0A1F6C231"/>
<dbReference type="SFLD" id="SFLDG00179">
    <property type="entry name" value="mandelate_racemase"/>
    <property type="match status" value="1"/>
</dbReference>
<dbReference type="PANTHER" id="PTHR48080:SF2">
    <property type="entry name" value="D-GALACTONATE DEHYDRATASE"/>
    <property type="match status" value="1"/>
</dbReference>
<dbReference type="SUPFAM" id="SSF51604">
    <property type="entry name" value="Enolase C-terminal domain-like"/>
    <property type="match status" value="1"/>
</dbReference>
<dbReference type="InterPro" id="IPR013341">
    <property type="entry name" value="Mandelate_racemase_N_dom"/>
</dbReference>
<organism evidence="4 5">
    <name type="scientific">Handelsmanbacteria sp. (strain RIFCSPLOWO2_12_FULL_64_10)</name>
    <dbReference type="NCBI Taxonomy" id="1817868"/>
    <lineage>
        <taxon>Bacteria</taxon>
        <taxon>Candidatus Handelsmaniibacteriota</taxon>
    </lineage>
</organism>
<dbReference type="InterPro" id="IPR029065">
    <property type="entry name" value="Enolase_C-like"/>
</dbReference>
<feature type="compositionally biased region" description="Basic and acidic residues" evidence="2">
    <location>
        <begin position="412"/>
        <end position="422"/>
    </location>
</feature>
<protein>
    <submittedName>
        <fullName evidence="4">Mandelate racemase</fullName>
    </submittedName>
</protein>